<feature type="transmembrane region" description="Helical" evidence="2">
    <location>
        <begin position="630"/>
        <end position="649"/>
    </location>
</feature>
<evidence type="ECO:0000313" key="3">
    <source>
        <dbReference type="EMBL" id="OIR10809.1"/>
    </source>
</evidence>
<feature type="region of interest" description="Disordered" evidence="1">
    <location>
        <begin position="337"/>
        <end position="361"/>
    </location>
</feature>
<keyword evidence="2" id="KW-0812">Transmembrane</keyword>
<evidence type="ECO:0000256" key="2">
    <source>
        <dbReference type="SAM" id="Phobius"/>
    </source>
</evidence>
<keyword evidence="2" id="KW-0472">Membrane</keyword>
<sequence length="1019" mass="110185">MDKKTIYIKTDKGEHEASNLSSDLKRILSLIDNKSRADELAKRAPPSLRESWDEILGELLAGGYIIDKERPNIEPRIAKPKFNPLKMFSPKPAGMFVPKPAAQPPGGDLDFSAMPSARTPDADAIAARQKADVAEKARADLEAKQKSQAAAAELEASVAAAKAKANAEAAAKAQAKAKLEAENAARAKAEAEAKAKQEALVRAQAEAKAKQEAAQRLEAMREAARAKAAQEAAARAKAEAEARVRAEIEAAARAQQEREEKIKREAAIARLKAEEEAARVKAELDAAAKAKAEAEAARLKAEAEAARAKAELEAAKARELAEAKALAEARLKQEAEEKARREAEAARLKAEEKARREAEEARLKAEQEAARVKAELEAAKARAEAEAKALAEARMKQEAEEKARRAAEAARLKAEEEAARIKAEKEAIAKARAEAEAKAAAELLARKQEAEAAAKREAEQNAKLAAVSAERDVSAQKPEEASIAAPAFEIKLDDFLSRTEPVNQVVKPVAHRETPASGENEVEAEQRGTAEAAEPAEKRSVKNAAEEMARLKEEAEAARRKAEEDARRQAEEQALAEEQAKVWAEAEQRAKAQAALELEQSVQQIALSQAKAAKATVSRRPGKPLPWGRIVLGLVAMALIAIIVLPYVYPLTDYIVPLEQRLSAQLKQPVHIGGLSASSLPPRLQLQNVTVGASQEVKAGTVELDFDLLSLPSEIKVISNANLNDVSIDGRMLDKLAASFKLMGSDASYPVRHVTLQRVKIVSDDVALPVFGGIAEIDTRGTLNRVSLHSTDDKVDVDLQSDQGRWQVGVSLKESSLPVLPDIVFSDLSAKGDLGDGEVNFTEMDAHIFNGILLGNGKLSWNKGWRLQGTLDAKTFDLDKMFPKFHIEGEMYGDATFSMSGAKIPQMDDDPQLDGSFTVKKGTLNVDIVETARLLSRDNLVGGRTHFDDMIGQVQLEKHVVHVRQLKIISGMLNANGSFDVSPGNQLSGVLNAEIKLRSGNNPLTLYGNLAEQKLRAGR</sequence>
<feature type="region of interest" description="Disordered" evidence="1">
    <location>
        <begin position="506"/>
        <end position="573"/>
    </location>
</feature>
<dbReference type="EMBL" id="MLJW01000022">
    <property type="protein sequence ID" value="OIR10809.1"/>
    <property type="molecule type" value="Genomic_DNA"/>
</dbReference>
<accession>A0A1J5SQN4</accession>
<reference evidence="3" key="1">
    <citation type="submission" date="2016-10" db="EMBL/GenBank/DDBJ databases">
        <title>Sequence of Gallionella enrichment culture.</title>
        <authorList>
            <person name="Poehlein A."/>
            <person name="Muehling M."/>
            <person name="Daniel R."/>
        </authorList>
    </citation>
    <scope>NUCLEOTIDE SEQUENCE</scope>
</reference>
<protein>
    <submittedName>
        <fullName evidence="3">Uncharacterized protein</fullName>
    </submittedName>
</protein>
<comment type="caution">
    <text evidence="3">The sequence shown here is derived from an EMBL/GenBank/DDBJ whole genome shotgun (WGS) entry which is preliminary data.</text>
</comment>
<name>A0A1J5SQN4_9ZZZZ</name>
<gene>
    <name evidence="3" type="ORF">GALL_75810</name>
</gene>
<dbReference type="AlphaFoldDB" id="A0A1J5SQN4"/>
<proteinExistence type="predicted"/>
<feature type="compositionally biased region" description="Basic and acidic residues" evidence="1">
    <location>
        <begin position="535"/>
        <end position="571"/>
    </location>
</feature>
<keyword evidence="2" id="KW-1133">Transmembrane helix</keyword>
<evidence type="ECO:0000256" key="1">
    <source>
        <dbReference type="SAM" id="MobiDB-lite"/>
    </source>
</evidence>
<organism evidence="3">
    <name type="scientific">mine drainage metagenome</name>
    <dbReference type="NCBI Taxonomy" id="410659"/>
    <lineage>
        <taxon>unclassified sequences</taxon>
        <taxon>metagenomes</taxon>
        <taxon>ecological metagenomes</taxon>
    </lineage>
</organism>